<sequence>MFEQFRKKFQIGDEKWNDYKSCFIRVAVPAKTVLLEEGKISKKMFLIEKGCIRVWFNNNGKEATSQFFFENEMVGSIESFRKDIPSQTTIETIEPSILWWIHKNDLDRIIEEINEIPQLRNVFIDKIFERTFDYMKYFFSSIKDSPQQRYINLMSERPEIVKRVPQHYIASYLGISTVHLSRIKSKLAKQSGKPI</sequence>
<proteinExistence type="predicted"/>
<dbReference type="OrthoDB" id="663011at2"/>
<dbReference type="InterPro" id="IPR018490">
    <property type="entry name" value="cNMP-bd_dom_sf"/>
</dbReference>
<dbReference type="CDD" id="cd00038">
    <property type="entry name" value="CAP_ED"/>
    <property type="match status" value="1"/>
</dbReference>
<dbReference type="STRING" id="1128970.SAMN04487935_1618"/>
<keyword evidence="3" id="KW-1185">Reference proteome</keyword>
<dbReference type="InterPro" id="IPR000595">
    <property type="entry name" value="cNMP-bd_dom"/>
</dbReference>
<dbReference type="PROSITE" id="PS50042">
    <property type="entry name" value="CNMP_BINDING_3"/>
    <property type="match status" value="1"/>
</dbReference>
<accession>A0A1G8W2L7</accession>
<keyword evidence="2" id="KW-0808">Transferase</keyword>
<dbReference type="SUPFAM" id="SSF51206">
    <property type="entry name" value="cAMP-binding domain-like"/>
    <property type="match status" value="1"/>
</dbReference>
<keyword evidence="2" id="KW-0418">Kinase</keyword>
<name>A0A1G8W2L7_9FLAO</name>
<evidence type="ECO:0000313" key="2">
    <source>
        <dbReference type="EMBL" id="SDJ72347.1"/>
    </source>
</evidence>
<gene>
    <name evidence="2" type="ORF">SAMN04487935_1618</name>
</gene>
<evidence type="ECO:0000259" key="1">
    <source>
        <dbReference type="PROSITE" id="PS50042"/>
    </source>
</evidence>
<dbReference type="AlphaFoldDB" id="A0A1G8W2L7"/>
<dbReference type="RefSeq" id="WP_091393612.1">
    <property type="nucleotide sequence ID" value="NZ_BKAI01000003.1"/>
</dbReference>
<dbReference type="GO" id="GO:0016301">
    <property type="term" value="F:kinase activity"/>
    <property type="evidence" value="ECO:0007669"/>
    <property type="project" value="UniProtKB-KW"/>
</dbReference>
<feature type="domain" description="Cyclic nucleotide-binding" evidence="1">
    <location>
        <begin position="28"/>
        <end position="110"/>
    </location>
</feature>
<dbReference type="Pfam" id="PF00027">
    <property type="entry name" value="cNMP_binding"/>
    <property type="match status" value="1"/>
</dbReference>
<dbReference type="Proteomes" id="UP000199580">
    <property type="component" value="Unassembled WGS sequence"/>
</dbReference>
<dbReference type="EMBL" id="FNEZ01000002">
    <property type="protein sequence ID" value="SDJ72347.1"/>
    <property type="molecule type" value="Genomic_DNA"/>
</dbReference>
<dbReference type="InterPro" id="IPR014710">
    <property type="entry name" value="RmlC-like_jellyroll"/>
</dbReference>
<evidence type="ECO:0000313" key="3">
    <source>
        <dbReference type="Proteomes" id="UP000199580"/>
    </source>
</evidence>
<protein>
    <submittedName>
        <fullName evidence="2">cAMP-binding domain of CRP or a regulatory subunit of cAMP-dependent protein kinases</fullName>
    </submittedName>
</protein>
<organism evidence="2 3">
    <name type="scientific">Flavobacterium noncentrifugens</name>
    <dbReference type="NCBI Taxonomy" id="1128970"/>
    <lineage>
        <taxon>Bacteria</taxon>
        <taxon>Pseudomonadati</taxon>
        <taxon>Bacteroidota</taxon>
        <taxon>Flavobacteriia</taxon>
        <taxon>Flavobacteriales</taxon>
        <taxon>Flavobacteriaceae</taxon>
        <taxon>Flavobacterium</taxon>
    </lineage>
</organism>
<dbReference type="Gene3D" id="2.60.120.10">
    <property type="entry name" value="Jelly Rolls"/>
    <property type="match status" value="1"/>
</dbReference>
<reference evidence="2 3" key="1">
    <citation type="submission" date="2016-10" db="EMBL/GenBank/DDBJ databases">
        <authorList>
            <person name="de Groot N.N."/>
        </authorList>
    </citation>
    <scope>NUCLEOTIDE SEQUENCE [LARGE SCALE GENOMIC DNA]</scope>
    <source>
        <strain evidence="2 3">CGMCC 1.10076</strain>
    </source>
</reference>